<sequence length="88" mass="9210">MGEVARVLHVLAMGAAGSAPAVVANARAPHDRQPPCAFACSDTWCGRVPLWHFGIRSAACFVFGNGFSSGGVMPDHAGEQWRASTAEK</sequence>
<protein>
    <submittedName>
        <fullName evidence="1">Uncharacterized protein</fullName>
    </submittedName>
</protein>
<evidence type="ECO:0000313" key="1">
    <source>
        <dbReference type="EMBL" id="OLG93734.1"/>
    </source>
</evidence>
<name>A0A854CPM3_XANOO</name>
<organism evidence="1">
    <name type="scientific">Xanthomonas oryzae pv. oryzae</name>
    <dbReference type="NCBI Taxonomy" id="64187"/>
    <lineage>
        <taxon>Bacteria</taxon>
        <taxon>Pseudomonadati</taxon>
        <taxon>Pseudomonadota</taxon>
        <taxon>Gammaproteobacteria</taxon>
        <taxon>Lysobacterales</taxon>
        <taxon>Lysobacteraceae</taxon>
        <taxon>Xanthomonas</taxon>
    </lineage>
</organism>
<gene>
    <name evidence="1" type="ORF">BXO512_03835</name>
</gene>
<reference evidence="1" key="1">
    <citation type="submission" date="2015-01" db="EMBL/GenBank/DDBJ databases">
        <title>Population genomics of rice bacterial leaf blight strains from India.</title>
        <authorList>
            <person name="Midha S."/>
            <person name="Anil M.G."/>
            <person name="Mishra D."/>
            <person name="Brahma K."/>
            <person name="Laha G.S."/>
            <person name="Sundaram R.M."/>
            <person name="Sonti R.V."/>
            <person name="Patil P.B."/>
        </authorList>
    </citation>
    <scope>NUCLEOTIDE SEQUENCE</scope>
    <source>
        <strain evidence="1">BXO512</strain>
    </source>
</reference>
<dbReference type="EMBL" id="JXEA01000044">
    <property type="protein sequence ID" value="OLG93734.1"/>
    <property type="molecule type" value="Genomic_DNA"/>
</dbReference>
<proteinExistence type="predicted"/>
<accession>A0A854CPM3</accession>
<comment type="caution">
    <text evidence="1">The sequence shown here is derived from an EMBL/GenBank/DDBJ whole genome shotgun (WGS) entry which is preliminary data.</text>
</comment>
<dbReference type="AlphaFoldDB" id="A0A854CPM3"/>